<gene>
    <name evidence="1" type="ORF">C4F50_04705</name>
</gene>
<proteinExistence type="predicted"/>
<protein>
    <submittedName>
        <fullName evidence="1">Uncharacterized protein</fullName>
    </submittedName>
</protein>
<dbReference type="RefSeq" id="WP_193845251.1">
    <property type="nucleotide sequence ID" value="NZ_PRDM01000001.1"/>
</dbReference>
<evidence type="ECO:0000313" key="2">
    <source>
        <dbReference type="Proteomes" id="UP000640614"/>
    </source>
</evidence>
<sequence length="498" mass="58172">MTKIRRVGGNATYITRGTSKIFAKDIEINSNGRIDYYAPNYTYGEPEPRPVKEEPEIAFSGWWSPDYEGMRNLERDERGSKSYLEKTVYFQLTVSKTIPVGTVIHFKLWDYDTGLFLDWLNPDDDEFSGKEVIKTGIVRDVEGKHRITIELFLNPTWNNEIRKDIGPFKDGCIDLYWTWKYNNHDWTSNTNLLSVYPSNVKLRIKPAFDRNTYSLPEIYSRKGYIIVFAIDQLPSGEIQKFVSLKIRSTTKFQFTADIQKFKKEIYTETINIKKNRLESVSYEVEEISHFFYVKENVTNIFIDEKIVEVPVARSSTIAVFNKIKKVINFGKIAAEIFTYHQVLDELRNMMPEISNNGKFNTPSVSTALSFVPGYQIAAFGIFIFEWMVQDLLEQADQNLDELMWIEWQNVKTKGLDAVMSFIENNSWAQKNFFYPIPVNSEIMNDLFTGKLKTRQQIIDKRFTTKQEMTHILITYGVEDSQLETYFDVVDCIIMKEEI</sequence>
<keyword evidence="2" id="KW-1185">Reference proteome</keyword>
<reference evidence="1 2" key="1">
    <citation type="submission" date="2018-07" db="EMBL/GenBank/DDBJ databases">
        <title>Genome assembly of strain KB82.</title>
        <authorList>
            <person name="Kukolya J."/>
            <person name="Horvath B."/>
            <person name="Nagy I."/>
            <person name="Toth A."/>
        </authorList>
    </citation>
    <scope>NUCLEOTIDE SEQUENCE [LARGE SCALE GENOMIC DNA]</scope>
    <source>
        <strain evidence="1 2">Kb82</strain>
    </source>
</reference>
<organism evidence="1 2">
    <name type="scientific">Flavobacterium hungaricum</name>
    <dbReference type="NCBI Taxonomy" id="2082725"/>
    <lineage>
        <taxon>Bacteria</taxon>
        <taxon>Pseudomonadati</taxon>
        <taxon>Bacteroidota</taxon>
        <taxon>Flavobacteriia</taxon>
        <taxon>Flavobacteriales</taxon>
        <taxon>Flavobacteriaceae</taxon>
        <taxon>Flavobacterium</taxon>
    </lineage>
</organism>
<comment type="caution">
    <text evidence="1">The sequence shown here is derived from an EMBL/GenBank/DDBJ whole genome shotgun (WGS) entry which is preliminary data.</text>
</comment>
<name>A0ABR9TGT7_9FLAO</name>
<accession>A0ABR9TGT7</accession>
<dbReference type="Proteomes" id="UP000640614">
    <property type="component" value="Unassembled WGS sequence"/>
</dbReference>
<dbReference type="EMBL" id="PRDM01000001">
    <property type="protein sequence ID" value="MBE8724242.1"/>
    <property type="molecule type" value="Genomic_DNA"/>
</dbReference>
<evidence type="ECO:0000313" key="1">
    <source>
        <dbReference type="EMBL" id="MBE8724242.1"/>
    </source>
</evidence>